<feature type="region of interest" description="Disordered" evidence="1">
    <location>
        <begin position="32"/>
        <end position="51"/>
    </location>
</feature>
<keyword evidence="3" id="KW-1185">Reference proteome</keyword>
<protein>
    <submittedName>
        <fullName evidence="2">Uncharacterized protein</fullName>
    </submittedName>
</protein>
<name>A0A4C1TFT2_EUMVA</name>
<evidence type="ECO:0000256" key="1">
    <source>
        <dbReference type="SAM" id="MobiDB-lite"/>
    </source>
</evidence>
<evidence type="ECO:0000313" key="3">
    <source>
        <dbReference type="Proteomes" id="UP000299102"/>
    </source>
</evidence>
<dbReference type="AlphaFoldDB" id="A0A4C1TFT2"/>
<dbReference type="EMBL" id="BGZK01000055">
    <property type="protein sequence ID" value="GBP13066.1"/>
    <property type="molecule type" value="Genomic_DNA"/>
</dbReference>
<evidence type="ECO:0000313" key="2">
    <source>
        <dbReference type="EMBL" id="GBP13066.1"/>
    </source>
</evidence>
<feature type="region of interest" description="Disordered" evidence="1">
    <location>
        <begin position="63"/>
        <end position="119"/>
    </location>
</feature>
<gene>
    <name evidence="2" type="ORF">EVAR_93042_1</name>
</gene>
<organism evidence="2 3">
    <name type="scientific">Eumeta variegata</name>
    <name type="common">Bagworm moth</name>
    <name type="synonym">Eumeta japonica</name>
    <dbReference type="NCBI Taxonomy" id="151549"/>
    <lineage>
        <taxon>Eukaryota</taxon>
        <taxon>Metazoa</taxon>
        <taxon>Ecdysozoa</taxon>
        <taxon>Arthropoda</taxon>
        <taxon>Hexapoda</taxon>
        <taxon>Insecta</taxon>
        <taxon>Pterygota</taxon>
        <taxon>Neoptera</taxon>
        <taxon>Endopterygota</taxon>
        <taxon>Lepidoptera</taxon>
        <taxon>Glossata</taxon>
        <taxon>Ditrysia</taxon>
        <taxon>Tineoidea</taxon>
        <taxon>Psychidae</taxon>
        <taxon>Oiketicinae</taxon>
        <taxon>Eumeta</taxon>
    </lineage>
</organism>
<comment type="caution">
    <text evidence="2">The sequence shown here is derived from an EMBL/GenBank/DDBJ whole genome shotgun (WGS) entry which is preliminary data.</text>
</comment>
<accession>A0A4C1TFT2</accession>
<reference evidence="2 3" key="1">
    <citation type="journal article" date="2019" name="Commun. Biol.">
        <title>The bagworm genome reveals a unique fibroin gene that provides high tensile strength.</title>
        <authorList>
            <person name="Kono N."/>
            <person name="Nakamura H."/>
            <person name="Ohtoshi R."/>
            <person name="Tomita M."/>
            <person name="Numata K."/>
            <person name="Arakawa K."/>
        </authorList>
    </citation>
    <scope>NUCLEOTIDE SEQUENCE [LARGE SCALE GENOMIC DNA]</scope>
</reference>
<proteinExistence type="predicted"/>
<dbReference type="Proteomes" id="UP000299102">
    <property type="component" value="Unassembled WGS sequence"/>
</dbReference>
<sequence length="119" mass="12749">MAKKVHLSTVTVNNIVHDQLHAAKATARWVLGMPTPHRKRPPVERTPGAGGVKAVFTLTTAPGARARANPRRERRLTPCAYPRTIRMTTNDARAEHVTAEPATAGGGGDSASGGRLRRI</sequence>